<feature type="domain" description="Cupin type-2" evidence="1">
    <location>
        <begin position="31"/>
        <end position="100"/>
    </location>
</feature>
<dbReference type="Proteomes" id="UP000179230">
    <property type="component" value="Unassembled WGS sequence"/>
</dbReference>
<dbReference type="Pfam" id="PF07883">
    <property type="entry name" value="Cupin_2"/>
    <property type="match status" value="1"/>
</dbReference>
<accession>A0A1F6FSK8</accession>
<dbReference type="SUPFAM" id="SSF51182">
    <property type="entry name" value="RmlC-like cupins"/>
    <property type="match status" value="1"/>
</dbReference>
<dbReference type="InterPro" id="IPR014710">
    <property type="entry name" value="RmlC-like_jellyroll"/>
</dbReference>
<organism evidence="2 3">
    <name type="scientific">Candidatus Kaiserbacteria bacterium RIFOXYD1_FULL_42_15</name>
    <dbReference type="NCBI Taxonomy" id="1798532"/>
    <lineage>
        <taxon>Bacteria</taxon>
        <taxon>Candidatus Kaiseribacteriota</taxon>
    </lineage>
</organism>
<dbReference type="Gene3D" id="2.60.120.10">
    <property type="entry name" value="Jelly Rolls"/>
    <property type="match status" value="1"/>
</dbReference>
<evidence type="ECO:0000313" key="2">
    <source>
        <dbReference type="EMBL" id="OGG88820.1"/>
    </source>
</evidence>
<gene>
    <name evidence="2" type="ORF">A2592_03020</name>
</gene>
<evidence type="ECO:0000259" key="1">
    <source>
        <dbReference type="Pfam" id="PF07883"/>
    </source>
</evidence>
<evidence type="ECO:0000313" key="3">
    <source>
        <dbReference type="Proteomes" id="UP000179230"/>
    </source>
</evidence>
<dbReference type="InterPro" id="IPR011051">
    <property type="entry name" value="RmlC_Cupin_sf"/>
</dbReference>
<dbReference type="AlphaFoldDB" id="A0A1F6FSK8"/>
<name>A0A1F6FSK8_9BACT</name>
<sequence length="132" mass="14427">MSYITNIIKVTEENTNFRSVLFTGQKSQLVVMNIPAGGEIGEETHPHVEQIIFVKSGRSKAILDGEETEIKAGDVVVVTPGTKHNIINTGTDSLMVYTVYTPANHIDGRIHITKEDADADLEDEKFGEGIVS</sequence>
<dbReference type="PANTHER" id="PTHR43346">
    <property type="entry name" value="LIGAND BINDING DOMAIN PROTEIN, PUTATIVE (AFU_ORTHOLOGUE AFUA_6G14370)-RELATED"/>
    <property type="match status" value="1"/>
</dbReference>
<dbReference type="InterPro" id="IPR013096">
    <property type="entry name" value="Cupin_2"/>
</dbReference>
<reference evidence="2 3" key="1">
    <citation type="journal article" date="2016" name="Nat. Commun.">
        <title>Thousands of microbial genomes shed light on interconnected biogeochemical processes in an aquifer system.</title>
        <authorList>
            <person name="Anantharaman K."/>
            <person name="Brown C.T."/>
            <person name="Hug L.A."/>
            <person name="Sharon I."/>
            <person name="Castelle C.J."/>
            <person name="Probst A.J."/>
            <person name="Thomas B.C."/>
            <person name="Singh A."/>
            <person name="Wilkins M.J."/>
            <person name="Karaoz U."/>
            <person name="Brodie E.L."/>
            <person name="Williams K.H."/>
            <person name="Hubbard S.S."/>
            <person name="Banfield J.F."/>
        </authorList>
    </citation>
    <scope>NUCLEOTIDE SEQUENCE [LARGE SCALE GENOMIC DNA]</scope>
</reference>
<dbReference type="EMBL" id="MFMT01000012">
    <property type="protein sequence ID" value="OGG88820.1"/>
    <property type="molecule type" value="Genomic_DNA"/>
</dbReference>
<protein>
    <recommendedName>
        <fullName evidence="1">Cupin type-2 domain-containing protein</fullName>
    </recommendedName>
</protein>
<proteinExistence type="predicted"/>
<dbReference type="CDD" id="cd02223">
    <property type="entry name" value="cupin_Bh2720-like"/>
    <property type="match status" value="1"/>
</dbReference>
<dbReference type="PANTHER" id="PTHR43346:SF1">
    <property type="entry name" value="QUERCETIN 2,3-DIOXYGENASE-RELATED"/>
    <property type="match status" value="1"/>
</dbReference>
<dbReference type="InterPro" id="IPR052538">
    <property type="entry name" value="Flavonoid_dioxygenase-like"/>
</dbReference>
<comment type="caution">
    <text evidence="2">The sequence shown here is derived from an EMBL/GenBank/DDBJ whole genome shotgun (WGS) entry which is preliminary data.</text>
</comment>